<dbReference type="Gene3D" id="2.60.40.1630">
    <property type="entry name" value="bacillus anthracis domain"/>
    <property type="match status" value="1"/>
</dbReference>
<feature type="domain" description="DUF4179" evidence="2">
    <location>
        <begin position="51"/>
        <end position="141"/>
    </location>
</feature>
<evidence type="ECO:0000313" key="5">
    <source>
        <dbReference type="Proteomes" id="UP000838686"/>
    </source>
</evidence>
<sequence>MKLNVERELEGLKEHEVEELPEMIRSRLDFAYLSLETNASSQIQVTQPKRRQRRIITIFAWAAASILLIIGSGFISPVMANALNKLPFIGSLFGYGGDKGLQIASEQGLTTNVNASMTHDGVTFSISEYMYDGTRISMVLTRETSDGRNEPLKEWWEQSSEENIDRIKNGEEGSGIVQIWADDQRLDISLSSDIRHNNSAIITAEPYTGLVHNRSLHLPDKFNLKVIVHDATIQQNFNMQFPVLKSSQNNIVLTSEELKQYNNFSMKMKKIEITKATMRMEASISGKTGQDLEAFSDSLMYDIWNEQGESALLMSGSSETENTTALSTAVFVPFPTLPKSIVVKPYIAEGKEKMYIPELEFTLPVQQ</sequence>
<keyword evidence="1" id="KW-0812">Transmembrane</keyword>
<evidence type="ECO:0008006" key="6">
    <source>
        <dbReference type="Google" id="ProtNLM"/>
    </source>
</evidence>
<accession>A0ABM9C5W8</accession>
<dbReference type="Pfam" id="PF13786">
    <property type="entry name" value="DUF4179"/>
    <property type="match status" value="1"/>
</dbReference>
<comment type="caution">
    <text evidence="4">The sequence shown here is derived from an EMBL/GenBank/DDBJ whole genome shotgun (WGS) entry which is preliminary data.</text>
</comment>
<keyword evidence="5" id="KW-1185">Reference proteome</keyword>
<protein>
    <recommendedName>
        <fullName evidence="6">DUF4179 domain-containing protein</fullName>
    </recommendedName>
</protein>
<dbReference type="Pfam" id="PF18705">
    <property type="entry name" value="DUF5643"/>
    <property type="match status" value="1"/>
</dbReference>
<gene>
    <name evidence="4" type="ORF">PAECIP111893_01991</name>
</gene>
<dbReference type="EMBL" id="CAKMMF010000009">
    <property type="protein sequence ID" value="CAH1203531.1"/>
    <property type="molecule type" value="Genomic_DNA"/>
</dbReference>
<name>A0ABM9C5W8_9BACL</name>
<evidence type="ECO:0000313" key="4">
    <source>
        <dbReference type="EMBL" id="CAH1203531.1"/>
    </source>
</evidence>
<evidence type="ECO:0000259" key="3">
    <source>
        <dbReference type="Pfam" id="PF18705"/>
    </source>
</evidence>
<feature type="domain" description="DUF5643" evidence="3">
    <location>
        <begin position="256"/>
        <end position="362"/>
    </location>
</feature>
<evidence type="ECO:0000259" key="2">
    <source>
        <dbReference type="Pfam" id="PF13786"/>
    </source>
</evidence>
<feature type="transmembrane region" description="Helical" evidence="1">
    <location>
        <begin position="55"/>
        <end position="75"/>
    </location>
</feature>
<organism evidence="4 5">
    <name type="scientific">Paenibacillus plantiphilus</name>
    <dbReference type="NCBI Taxonomy" id="2905650"/>
    <lineage>
        <taxon>Bacteria</taxon>
        <taxon>Bacillati</taxon>
        <taxon>Bacillota</taxon>
        <taxon>Bacilli</taxon>
        <taxon>Bacillales</taxon>
        <taxon>Paenibacillaceae</taxon>
        <taxon>Paenibacillus</taxon>
    </lineage>
</organism>
<proteinExistence type="predicted"/>
<evidence type="ECO:0000256" key="1">
    <source>
        <dbReference type="SAM" id="Phobius"/>
    </source>
</evidence>
<dbReference type="RefSeq" id="WP_236340871.1">
    <property type="nucleotide sequence ID" value="NZ_CAKMMF010000009.1"/>
</dbReference>
<dbReference type="InterPro" id="IPR040680">
    <property type="entry name" value="DUF5643"/>
</dbReference>
<keyword evidence="1" id="KW-0472">Membrane</keyword>
<reference evidence="4" key="1">
    <citation type="submission" date="2022-01" db="EMBL/GenBank/DDBJ databases">
        <authorList>
            <person name="Criscuolo A."/>
        </authorList>
    </citation>
    <scope>NUCLEOTIDE SEQUENCE</scope>
    <source>
        <strain evidence="4">CIP111893</strain>
    </source>
</reference>
<dbReference type="Proteomes" id="UP000838686">
    <property type="component" value="Unassembled WGS sequence"/>
</dbReference>
<dbReference type="InterPro" id="IPR025436">
    <property type="entry name" value="DUF4179"/>
</dbReference>
<keyword evidence="1" id="KW-1133">Transmembrane helix</keyword>